<dbReference type="Gene3D" id="2.20.25.80">
    <property type="entry name" value="WRKY domain"/>
    <property type="match status" value="1"/>
</dbReference>
<evidence type="ECO:0000256" key="3">
    <source>
        <dbReference type="ARBA" id="ARBA00023125"/>
    </source>
</evidence>
<evidence type="ECO:0000256" key="1">
    <source>
        <dbReference type="ARBA" id="ARBA00004123"/>
    </source>
</evidence>
<comment type="caution">
    <text evidence="8">The sequence shown here is derived from an EMBL/GenBank/DDBJ whole genome shotgun (WGS) entry which is preliminary data.</text>
</comment>
<evidence type="ECO:0000259" key="7">
    <source>
        <dbReference type="PROSITE" id="PS50811"/>
    </source>
</evidence>
<dbReference type="EMBL" id="JAGKQM010000019">
    <property type="protein sequence ID" value="KAH0860220.1"/>
    <property type="molecule type" value="Genomic_DNA"/>
</dbReference>
<dbReference type="InterPro" id="IPR003657">
    <property type="entry name" value="WRKY_dom"/>
</dbReference>
<feature type="non-terminal residue" evidence="8">
    <location>
        <position position="1"/>
    </location>
</feature>
<reference evidence="8 9" key="1">
    <citation type="submission" date="2021-05" db="EMBL/GenBank/DDBJ databases">
        <title>Genome Assembly of Synthetic Allotetraploid Brassica napus Reveals Homoeologous Exchanges between Subgenomes.</title>
        <authorList>
            <person name="Davis J.T."/>
        </authorList>
    </citation>
    <scope>NUCLEOTIDE SEQUENCE [LARGE SCALE GENOMIC DNA]</scope>
    <source>
        <strain evidence="9">cv. Da-Ae</strain>
        <tissue evidence="8">Seedling</tissue>
    </source>
</reference>
<evidence type="ECO:0000256" key="5">
    <source>
        <dbReference type="ARBA" id="ARBA00023242"/>
    </source>
</evidence>
<sequence>IIASKRNLRERKRLRNLGTHKAHYSLKMNSPHEKVVQAILYGHSCAKRLKLWLEDPMADDRSVSSYDLAKSIVHCFSNAISILSDQPKSEDDQVSDLSSMDSSPPLPHSKRRKINSTNSTKNWRDDSPDPYNDGFLWRKYGQKSIKNSKYERSYYRCSYHIDHDCGARKHEQQIKENPPVYRTTYFGHHTCKINHNHDAVFTAVQDQVHDAGSSRIIRFGKELDQEKGSHSTGFSLSVKHEESIIKEETCTDQYREITGDDKDCQHVMEENQSSSLSSSYTPPLSSVSETDMFDSDLLLNNLDSWDRYGLFDFGVH</sequence>
<gene>
    <name evidence="8" type="ORF">HID58_088481</name>
</gene>
<evidence type="ECO:0000313" key="8">
    <source>
        <dbReference type="EMBL" id="KAH0860220.1"/>
    </source>
</evidence>
<feature type="domain" description="WRKY" evidence="7">
    <location>
        <begin position="126"/>
        <end position="194"/>
    </location>
</feature>
<keyword evidence="9" id="KW-1185">Reference proteome</keyword>
<dbReference type="SUPFAM" id="SSF118290">
    <property type="entry name" value="WRKY DNA-binding domain"/>
    <property type="match status" value="1"/>
</dbReference>
<dbReference type="InterPro" id="IPR036576">
    <property type="entry name" value="WRKY_dom_sf"/>
</dbReference>
<comment type="subcellular location">
    <subcellularLocation>
        <location evidence="1">Nucleus</location>
    </subcellularLocation>
</comment>
<keyword evidence="2" id="KW-0805">Transcription regulation</keyword>
<organism evidence="8 9">
    <name type="scientific">Brassica napus</name>
    <name type="common">Rape</name>
    <dbReference type="NCBI Taxonomy" id="3708"/>
    <lineage>
        <taxon>Eukaryota</taxon>
        <taxon>Viridiplantae</taxon>
        <taxon>Streptophyta</taxon>
        <taxon>Embryophyta</taxon>
        <taxon>Tracheophyta</taxon>
        <taxon>Spermatophyta</taxon>
        <taxon>Magnoliopsida</taxon>
        <taxon>eudicotyledons</taxon>
        <taxon>Gunneridae</taxon>
        <taxon>Pentapetalae</taxon>
        <taxon>rosids</taxon>
        <taxon>malvids</taxon>
        <taxon>Brassicales</taxon>
        <taxon>Brassicaceae</taxon>
        <taxon>Brassiceae</taxon>
        <taxon>Brassica</taxon>
    </lineage>
</organism>
<feature type="region of interest" description="Disordered" evidence="6">
    <location>
        <begin position="87"/>
        <end position="126"/>
    </location>
</feature>
<dbReference type="Pfam" id="PF03106">
    <property type="entry name" value="WRKY"/>
    <property type="match status" value="1"/>
</dbReference>
<dbReference type="Proteomes" id="UP000824890">
    <property type="component" value="Unassembled WGS sequence"/>
</dbReference>
<keyword evidence="5" id="KW-0539">Nucleus</keyword>
<evidence type="ECO:0000313" key="9">
    <source>
        <dbReference type="Proteomes" id="UP000824890"/>
    </source>
</evidence>
<proteinExistence type="predicted"/>
<protein>
    <recommendedName>
        <fullName evidence="7">WRKY domain-containing protein</fullName>
    </recommendedName>
</protein>
<accession>A0ABQ7XZB0</accession>
<dbReference type="InterPro" id="IPR044810">
    <property type="entry name" value="WRKY_plant"/>
</dbReference>
<keyword evidence="3" id="KW-0238">DNA-binding</keyword>
<keyword evidence="4" id="KW-0804">Transcription</keyword>
<dbReference type="PROSITE" id="PS50811">
    <property type="entry name" value="WRKY"/>
    <property type="match status" value="1"/>
</dbReference>
<dbReference type="PANTHER" id="PTHR31282">
    <property type="entry name" value="WRKY TRANSCRIPTION FACTOR 21-RELATED"/>
    <property type="match status" value="1"/>
</dbReference>
<evidence type="ECO:0000256" key="6">
    <source>
        <dbReference type="SAM" id="MobiDB-lite"/>
    </source>
</evidence>
<dbReference type="SMART" id="SM00774">
    <property type="entry name" value="WRKY"/>
    <property type="match status" value="1"/>
</dbReference>
<evidence type="ECO:0000256" key="2">
    <source>
        <dbReference type="ARBA" id="ARBA00023015"/>
    </source>
</evidence>
<name>A0ABQ7XZB0_BRANA</name>
<evidence type="ECO:0000256" key="4">
    <source>
        <dbReference type="ARBA" id="ARBA00023163"/>
    </source>
</evidence>